<sequence>MAWPAGAIVITNGTVTGQPAVDVDRVVTLAAAVVAIGFLTVGRRRRVRR</sequence>
<dbReference type="AlphaFoldDB" id="A0A521CS60"/>
<dbReference type="Proteomes" id="UP000317484">
    <property type="component" value="Unassembled WGS sequence"/>
</dbReference>
<accession>A0A521CS60</accession>
<dbReference type="RefSeq" id="WP_185938243.1">
    <property type="nucleotide sequence ID" value="NZ_FXTJ01000002.1"/>
</dbReference>
<proteinExistence type="predicted"/>
<keyword evidence="1" id="KW-1133">Transmembrane helix</keyword>
<evidence type="ECO:0000313" key="3">
    <source>
        <dbReference type="Proteomes" id="UP000317484"/>
    </source>
</evidence>
<name>A0A521CS60_9ACTN</name>
<reference evidence="2 3" key="1">
    <citation type="submission" date="2017-05" db="EMBL/GenBank/DDBJ databases">
        <authorList>
            <person name="Varghese N."/>
            <person name="Submissions S."/>
        </authorList>
    </citation>
    <scope>NUCLEOTIDE SEQUENCE [LARGE SCALE GENOMIC DNA]</scope>
    <source>
        <strain evidence="2 3">DSM 46834</strain>
    </source>
</reference>
<keyword evidence="3" id="KW-1185">Reference proteome</keyword>
<organism evidence="2 3">
    <name type="scientific">Geodermatophilus aquaeductus</name>
    <dbReference type="NCBI Taxonomy" id="1564161"/>
    <lineage>
        <taxon>Bacteria</taxon>
        <taxon>Bacillati</taxon>
        <taxon>Actinomycetota</taxon>
        <taxon>Actinomycetes</taxon>
        <taxon>Geodermatophilales</taxon>
        <taxon>Geodermatophilaceae</taxon>
        <taxon>Geodermatophilus</taxon>
    </lineage>
</organism>
<evidence type="ECO:0000256" key="1">
    <source>
        <dbReference type="SAM" id="Phobius"/>
    </source>
</evidence>
<protein>
    <submittedName>
        <fullName evidence="2">Uncharacterized protein</fullName>
    </submittedName>
</protein>
<evidence type="ECO:0000313" key="2">
    <source>
        <dbReference type="EMBL" id="SMO62283.1"/>
    </source>
</evidence>
<dbReference type="EMBL" id="FXTJ01000002">
    <property type="protein sequence ID" value="SMO62283.1"/>
    <property type="molecule type" value="Genomic_DNA"/>
</dbReference>
<keyword evidence="1" id="KW-0812">Transmembrane</keyword>
<keyword evidence="1" id="KW-0472">Membrane</keyword>
<feature type="transmembrane region" description="Helical" evidence="1">
    <location>
        <begin position="26"/>
        <end position="42"/>
    </location>
</feature>
<gene>
    <name evidence="2" type="ORF">SAMN06273567_102593</name>
</gene>